<dbReference type="SUPFAM" id="SSF64268">
    <property type="entry name" value="PX domain"/>
    <property type="match status" value="1"/>
</dbReference>
<comment type="subcellular location">
    <subcellularLocation>
        <location evidence="2">Cytoplasm</location>
    </subcellularLocation>
    <subcellularLocation>
        <location evidence="3">Golgi apparatus</location>
    </subcellularLocation>
    <subcellularLocation>
        <location evidence="1">Membrane</location>
        <topology evidence="1">Peripheral membrane protein</topology>
        <orientation evidence="1">Cytoplasmic side</orientation>
    </subcellularLocation>
</comment>
<evidence type="ECO:0000256" key="8">
    <source>
        <dbReference type="ARBA" id="ARBA00022927"/>
    </source>
</evidence>
<feature type="coiled-coil region" evidence="11">
    <location>
        <begin position="423"/>
        <end position="476"/>
    </location>
</feature>
<dbReference type="GO" id="GO:0015031">
    <property type="term" value="P:protein transport"/>
    <property type="evidence" value="ECO:0007669"/>
    <property type="project" value="UniProtKB-KW"/>
</dbReference>
<reference evidence="13" key="1">
    <citation type="submission" date="2020-04" db="EMBL/GenBank/DDBJ databases">
        <authorList>
            <person name="Alioto T."/>
            <person name="Alioto T."/>
            <person name="Gomez Garrido J."/>
        </authorList>
    </citation>
    <scope>NUCLEOTIDE SEQUENCE</scope>
    <source>
        <strain evidence="13">A484AB</strain>
    </source>
</reference>
<keyword evidence="6" id="KW-0963">Cytoplasm</keyword>
<dbReference type="FunFam" id="1.20.1270.60:FF:000022">
    <property type="entry name" value="Sorting nexin 3 protein"/>
    <property type="match status" value="1"/>
</dbReference>
<keyword evidence="7" id="KW-0597">Phosphoprotein</keyword>
<dbReference type="SUPFAM" id="SSF103657">
    <property type="entry name" value="BAR/IMD domain-like"/>
    <property type="match status" value="1"/>
</dbReference>
<evidence type="ECO:0000256" key="12">
    <source>
        <dbReference type="SAM" id="MobiDB-lite"/>
    </source>
</evidence>
<comment type="similarity">
    <text evidence="4">Belongs to the sorting nexin family.</text>
</comment>
<evidence type="ECO:0000256" key="4">
    <source>
        <dbReference type="ARBA" id="ARBA00010883"/>
    </source>
</evidence>
<sequence length="525" mass="59851">MAEKREPPPDLFDAEENLSEDEPLEEPKPAEEKDADDVQETVEVSLDNDESAADEDNEATKSEPTVSEPASSDDPDPIESKEAEKEPEKPSESSDTPEEKVEEDKSEDKPKAAKPKVSFEIEEKEDEEEQQDEQLDEEELEETDEFDLEIKVSNPEKVGDGMGAYMQYKVTTTTSLASFKKPETSVSRRFSDFLGLHERLNAKFLLQGKVVPPAPEKSVLGMTKVKLGKEESTSADFVERRRASLERYLNRTAAHPALREDSEFRQFLETENLPRATGTAAFSGGGFKRLVKNVGDTMFNLTSKIEESDQWFEDKHIKIDALETQLKKLHQALESLVNNRKELSTSTTVFSNAIAVLSSAEEHSSLSRALSNLAEVEEKVDKVIQNQMETDFYVLAELLKDYLGLVHSVKLCFNQRLRVFTNLQNAQQNLTKKREALVKAELASKSDRMKQCKDEVNECERKVEKCQEEFKEMSKTIRKEFARFERNRTKDFRAAIIKYLEALMENQQQVLKHWEGYLPEAKEIA</sequence>
<feature type="coiled-coil region" evidence="11">
    <location>
        <begin position="319"/>
        <end position="386"/>
    </location>
</feature>
<feature type="compositionally biased region" description="Acidic residues" evidence="12">
    <location>
        <begin position="122"/>
        <end position="145"/>
    </location>
</feature>
<evidence type="ECO:0000256" key="5">
    <source>
        <dbReference type="ARBA" id="ARBA00022448"/>
    </source>
</evidence>
<evidence type="ECO:0000256" key="10">
    <source>
        <dbReference type="ARBA" id="ARBA00023136"/>
    </source>
</evidence>
<dbReference type="Gene3D" id="1.20.1270.60">
    <property type="entry name" value="Arfaptin homology (AH) domain/BAR domain"/>
    <property type="match status" value="1"/>
</dbReference>
<dbReference type="GO" id="GO:0034498">
    <property type="term" value="P:early endosome to Golgi transport"/>
    <property type="evidence" value="ECO:0007669"/>
    <property type="project" value="TreeGrafter"/>
</dbReference>
<dbReference type="InterPro" id="IPR001683">
    <property type="entry name" value="PX_dom"/>
</dbReference>
<evidence type="ECO:0000256" key="6">
    <source>
        <dbReference type="ARBA" id="ARBA00022490"/>
    </source>
</evidence>
<dbReference type="EMBL" id="CACRXK020002336">
    <property type="protein sequence ID" value="CAB3993838.1"/>
    <property type="molecule type" value="Genomic_DNA"/>
</dbReference>
<feature type="compositionally biased region" description="Basic and acidic residues" evidence="12">
    <location>
        <begin position="78"/>
        <end position="121"/>
    </location>
</feature>
<dbReference type="Pfam" id="PF09325">
    <property type="entry name" value="Vps5"/>
    <property type="match status" value="1"/>
</dbReference>
<evidence type="ECO:0000256" key="9">
    <source>
        <dbReference type="ARBA" id="ARBA00023034"/>
    </source>
</evidence>
<dbReference type="Gene3D" id="3.30.1520.10">
    <property type="entry name" value="Phox-like domain"/>
    <property type="match status" value="1"/>
</dbReference>
<keyword evidence="5" id="KW-0813">Transport</keyword>
<evidence type="ECO:0000313" key="14">
    <source>
        <dbReference type="Proteomes" id="UP001152795"/>
    </source>
</evidence>
<dbReference type="InterPro" id="IPR015404">
    <property type="entry name" value="Vps5_C"/>
</dbReference>
<gene>
    <name evidence="13" type="ORF">PACLA_8A063327</name>
</gene>
<dbReference type="GO" id="GO:0005794">
    <property type="term" value="C:Golgi apparatus"/>
    <property type="evidence" value="ECO:0007669"/>
    <property type="project" value="UniProtKB-SubCell"/>
</dbReference>
<evidence type="ECO:0000256" key="3">
    <source>
        <dbReference type="ARBA" id="ARBA00004555"/>
    </source>
</evidence>
<evidence type="ECO:0000256" key="1">
    <source>
        <dbReference type="ARBA" id="ARBA00004287"/>
    </source>
</evidence>
<dbReference type="CDD" id="cd07623">
    <property type="entry name" value="BAR_SNX1_2"/>
    <property type="match status" value="1"/>
</dbReference>
<dbReference type="FunFam" id="3.30.1520.10:FF:000016">
    <property type="entry name" value="Sorting nexin 2"/>
    <property type="match status" value="1"/>
</dbReference>
<dbReference type="GO" id="GO:0035091">
    <property type="term" value="F:phosphatidylinositol binding"/>
    <property type="evidence" value="ECO:0007669"/>
    <property type="project" value="InterPro"/>
</dbReference>
<dbReference type="GO" id="GO:0098796">
    <property type="term" value="C:membrane protein complex"/>
    <property type="evidence" value="ECO:0007669"/>
    <property type="project" value="UniProtKB-ARBA"/>
</dbReference>
<evidence type="ECO:0000313" key="13">
    <source>
        <dbReference type="EMBL" id="CAB3993838.1"/>
    </source>
</evidence>
<keyword evidence="10" id="KW-0472">Membrane</keyword>
<feature type="compositionally biased region" description="Acidic residues" evidence="12">
    <location>
        <begin position="33"/>
        <end position="57"/>
    </location>
</feature>
<dbReference type="InterPro" id="IPR027267">
    <property type="entry name" value="AH/BAR_dom_sf"/>
</dbReference>
<organism evidence="13 14">
    <name type="scientific">Paramuricea clavata</name>
    <name type="common">Red gorgonian</name>
    <name type="synonym">Violescent sea-whip</name>
    <dbReference type="NCBI Taxonomy" id="317549"/>
    <lineage>
        <taxon>Eukaryota</taxon>
        <taxon>Metazoa</taxon>
        <taxon>Cnidaria</taxon>
        <taxon>Anthozoa</taxon>
        <taxon>Octocorallia</taxon>
        <taxon>Malacalcyonacea</taxon>
        <taxon>Plexauridae</taxon>
        <taxon>Paramuricea</taxon>
    </lineage>
</organism>
<feature type="compositionally biased region" description="Acidic residues" evidence="12">
    <location>
        <begin position="12"/>
        <end position="24"/>
    </location>
</feature>
<protein>
    <submittedName>
        <fullName evidence="13">Sorting nexin-2</fullName>
    </submittedName>
</protein>
<evidence type="ECO:0000256" key="2">
    <source>
        <dbReference type="ARBA" id="ARBA00004496"/>
    </source>
</evidence>
<dbReference type="Pfam" id="PF00787">
    <property type="entry name" value="PX"/>
    <property type="match status" value="1"/>
</dbReference>
<evidence type="ECO:0000256" key="11">
    <source>
        <dbReference type="SAM" id="Coils"/>
    </source>
</evidence>
<keyword evidence="14" id="KW-1185">Reference proteome</keyword>
<dbReference type="OrthoDB" id="271164at2759"/>
<proteinExistence type="inferred from homology"/>
<dbReference type="GO" id="GO:0005829">
    <property type="term" value="C:cytosol"/>
    <property type="evidence" value="ECO:0007669"/>
    <property type="project" value="GOC"/>
</dbReference>
<dbReference type="SMART" id="SM00312">
    <property type="entry name" value="PX"/>
    <property type="match status" value="1"/>
</dbReference>
<dbReference type="Proteomes" id="UP001152795">
    <property type="component" value="Unassembled WGS sequence"/>
</dbReference>
<dbReference type="GO" id="GO:0010008">
    <property type="term" value="C:endosome membrane"/>
    <property type="evidence" value="ECO:0007669"/>
    <property type="project" value="TreeGrafter"/>
</dbReference>
<dbReference type="PANTHER" id="PTHR10555:SF170">
    <property type="entry name" value="FI18122P1"/>
    <property type="match status" value="1"/>
</dbReference>
<feature type="region of interest" description="Disordered" evidence="12">
    <location>
        <begin position="1"/>
        <end position="145"/>
    </location>
</feature>
<dbReference type="InterPro" id="IPR036871">
    <property type="entry name" value="PX_dom_sf"/>
</dbReference>
<comment type="caution">
    <text evidence="13">The sequence shown here is derived from an EMBL/GenBank/DDBJ whole genome shotgun (WGS) entry which is preliminary data.</text>
</comment>
<accession>A0A6S7GP48</accession>
<keyword evidence="8" id="KW-0653">Protein transport</keyword>
<keyword evidence="9" id="KW-0333">Golgi apparatus</keyword>
<dbReference type="AlphaFoldDB" id="A0A6S7GP48"/>
<dbReference type="PROSITE" id="PS50195">
    <property type="entry name" value="PX"/>
    <property type="match status" value="1"/>
</dbReference>
<name>A0A6S7GP48_PARCT</name>
<keyword evidence="11" id="KW-0175">Coiled coil</keyword>
<evidence type="ECO:0000256" key="7">
    <source>
        <dbReference type="ARBA" id="ARBA00022553"/>
    </source>
</evidence>
<dbReference type="PANTHER" id="PTHR10555">
    <property type="entry name" value="SORTING NEXIN"/>
    <property type="match status" value="1"/>
</dbReference>